<dbReference type="Pfam" id="PF02518">
    <property type="entry name" value="HATPase_c"/>
    <property type="match status" value="1"/>
</dbReference>
<protein>
    <submittedName>
        <fullName evidence="5">Histidine kinase</fullName>
    </submittedName>
</protein>
<dbReference type="InterPro" id="IPR036890">
    <property type="entry name" value="HATPase_C_sf"/>
</dbReference>
<evidence type="ECO:0000259" key="4">
    <source>
        <dbReference type="Pfam" id="PF06580"/>
    </source>
</evidence>
<dbReference type="InterPro" id="IPR003594">
    <property type="entry name" value="HATPase_dom"/>
</dbReference>
<feature type="chain" id="PRO_5020720615" evidence="2">
    <location>
        <begin position="20"/>
        <end position="572"/>
    </location>
</feature>
<dbReference type="SUPFAM" id="SSF55874">
    <property type="entry name" value="ATPase domain of HSP90 chaperone/DNA topoisomerase II/histidine kinase"/>
    <property type="match status" value="1"/>
</dbReference>
<evidence type="ECO:0000259" key="3">
    <source>
        <dbReference type="Pfam" id="PF02518"/>
    </source>
</evidence>
<accession>A0A4R6IZP5</accession>
<keyword evidence="5" id="KW-0418">Kinase</keyword>
<dbReference type="PANTHER" id="PTHR34220:SF7">
    <property type="entry name" value="SENSOR HISTIDINE KINASE YPDA"/>
    <property type="match status" value="1"/>
</dbReference>
<dbReference type="GO" id="GO:0016020">
    <property type="term" value="C:membrane"/>
    <property type="evidence" value="ECO:0007669"/>
    <property type="project" value="InterPro"/>
</dbReference>
<keyword evidence="1" id="KW-1133">Transmembrane helix</keyword>
<keyword evidence="6" id="KW-1185">Reference proteome</keyword>
<evidence type="ECO:0000256" key="2">
    <source>
        <dbReference type="SAM" id="SignalP"/>
    </source>
</evidence>
<keyword evidence="2" id="KW-0732">Signal</keyword>
<name>A0A4R6IZP5_9BACT</name>
<feature type="domain" description="Histidine kinase/HSP90-like ATPase" evidence="3">
    <location>
        <begin position="477"/>
        <end position="533"/>
    </location>
</feature>
<keyword evidence="1" id="KW-0812">Transmembrane</keyword>
<feature type="transmembrane region" description="Helical" evidence="1">
    <location>
        <begin position="340"/>
        <end position="358"/>
    </location>
</feature>
<sequence length="572" mass="66039">MKYLLSCGILLLFSFTANSQVSDTVRKPIFPFNNNWEKMMETDPADKWFRFSSANQSFQLFERLAKPLNKSAAVTGYHGNAILSWLNGQDFFELAAAGITKANADSFLYHVVVNDSFEIVPWQHPSTFHSNKNGTYAYLGKFTSINKLIKLEIYHTGQYYDKKMLYFNNLYTPKPEIAHATLFYNDRYLSRPHQQHYIPRSKQSELYGYTVTIPKNLTGKEKLSKLEINHQSFEWSDSINHIKVSMKPTLLNEMYHVYLRHFSNQQSDTILISNKWNLSSYSKNPELMINAADFKRPGNYEVIIRAEVPEEFKHNTLNAQASFFFTVKPSAIVQFSPKQAIMYTAFLAFIGGTGFFYYRGRSRRQLEKKKQEKQIVSLQLQAVRSQLNPHFMFNSLSGIQNLMHKNETTKAGNYLSRFARITRHILKASDKEMTGLEEEINLMNDYLLMEQLRFGFQYTITVDDTIDRLHTDIPAMLLQPLVENAVKHAVSALGAEGNIEIGFTRKEQHLVIYVKDNGKGFTQASVTEGHGLKLTRDRIHLLNTLYPENPIHFDIVLSKDGCICKTELNNWL</sequence>
<dbReference type="InterPro" id="IPR010559">
    <property type="entry name" value="Sig_transdc_His_kin_internal"/>
</dbReference>
<keyword evidence="1" id="KW-0472">Membrane</keyword>
<comment type="caution">
    <text evidence="5">The sequence shown here is derived from an EMBL/GenBank/DDBJ whole genome shotgun (WGS) entry which is preliminary data.</text>
</comment>
<proteinExistence type="predicted"/>
<dbReference type="EMBL" id="SNWP01000010">
    <property type="protein sequence ID" value="TDO27977.1"/>
    <property type="molecule type" value="Genomic_DNA"/>
</dbReference>
<keyword evidence="5" id="KW-0808">Transferase</keyword>
<evidence type="ECO:0000313" key="5">
    <source>
        <dbReference type="EMBL" id="TDO27977.1"/>
    </source>
</evidence>
<dbReference type="RefSeq" id="WP_133472547.1">
    <property type="nucleotide sequence ID" value="NZ_SNWP01000010.1"/>
</dbReference>
<dbReference type="Gene3D" id="3.30.565.10">
    <property type="entry name" value="Histidine kinase-like ATPase, C-terminal domain"/>
    <property type="match status" value="1"/>
</dbReference>
<feature type="domain" description="Signal transduction histidine kinase internal region" evidence="4">
    <location>
        <begin position="379"/>
        <end position="455"/>
    </location>
</feature>
<dbReference type="PANTHER" id="PTHR34220">
    <property type="entry name" value="SENSOR HISTIDINE KINASE YPDA"/>
    <property type="match status" value="1"/>
</dbReference>
<dbReference type="Pfam" id="PF06580">
    <property type="entry name" value="His_kinase"/>
    <property type="match status" value="1"/>
</dbReference>
<reference evidence="5 6" key="1">
    <citation type="submission" date="2019-03" db="EMBL/GenBank/DDBJ databases">
        <title>Genomic Encyclopedia of Archaeal and Bacterial Type Strains, Phase II (KMG-II): from individual species to whole genera.</title>
        <authorList>
            <person name="Goeker M."/>
        </authorList>
    </citation>
    <scope>NUCLEOTIDE SEQUENCE [LARGE SCALE GENOMIC DNA]</scope>
    <source>
        <strain evidence="5 6">DSM 28323</strain>
    </source>
</reference>
<evidence type="ECO:0000256" key="1">
    <source>
        <dbReference type="SAM" id="Phobius"/>
    </source>
</evidence>
<dbReference type="AlphaFoldDB" id="A0A4R6IZP5"/>
<evidence type="ECO:0000313" key="6">
    <source>
        <dbReference type="Proteomes" id="UP000295741"/>
    </source>
</evidence>
<organism evidence="5 6">
    <name type="scientific">Sediminibacterium goheungense</name>
    <dbReference type="NCBI Taxonomy" id="1086393"/>
    <lineage>
        <taxon>Bacteria</taxon>
        <taxon>Pseudomonadati</taxon>
        <taxon>Bacteroidota</taxon>
        <taxon>Chitinophagia</taxon>
        <taxon>Chitinophagales</taxon>
        <taxon>Chitinophagaceae</taxon>
        <taxon>Sediminibacterium</taxon>
    </lineage>
</organism>
<dbReference type="Proteomes" id="UP000295741">
    <property type="component" value="Unassembled WGS sequence"/>
</dbReference>
<feature type="signal peptide" evidence="2">
    <location>
        <begin position="1"/>
        <end position="19"/>
    </location>
</feature>
<dbReference type="InterPro" id="IPR050640">
    <property type="entry name" value="Bact_2-comp_sensor_kinase"/>
</dbReference>
<gene>
    <name evidence="5" type="ORF">BC659_0032</name>
</gene>
<dbReference type="OrthoDB" id="9809670at2"/>
<dbReference type="GO" id="GO:0000155">
    <property type="term" value="F:phosphorelay sensor kinase activity"/>
    <property type="evidence" value="ECO:0007669"/>
    <property type="project" value="InterPro"/>
</dbReference>